<comment type="subcellular location">
    <subcellularLocation>
        <location evidence="1">Endomembrane system</location>
    </subcellularLocation>
</comment>
<dbReference type="AlphaFoldDB" id="A0A2S4UR54"/>
<dbReference type="PANTHER" id="PTHR24092">
    <property type="entry name" value="PROBABLE PHOSPHOLIPID-TRANSPORTING ATPASE"/>
    <property type="match status" value="1"/>
</dbReference>
<accession>A0A2S4UR54</accession>
<evidence type="ECO:0000256" key="2">
    <source>
        <dbReference type="ARBA" id="ARBA00022448"/>
    </source>
</evidence>
<evidence type="ECO:0000313" key="4">
    <source>
        <dbReference type="EMBL" id="POV99793.1"/>
    </source>
</evidence>
<dbReference type="InterPro" id="IPR023214">
    <property type="entry name" value="HAD_sf"/>
</dbReference>
<dbReference type="VEuPathDB" id="FungiDB:PSTT_13585"/>
<dbReference type="EMBL" id="PKSL01000193">
    <property type="protein sequence ID" value="POV99793.1"/>
    <property type="molecule type" value="Genomic_DNA"/>
</dbReference>
<evidence type="ECO:0000256" key="1">
    <source>
        <dbReference type="ARBA" id="ARBA00004308"/>
    </source>
</evidence>
<feature type="compositionally biased region" description="Polar residues" evidence="3">
    <location>
        <begin position="128"/>
        <end position="139"/>
    </location>
</feature>
<evidence type="ECO:0000256" key="3">
    <source>
        <dbReference type="SAM" id="MobiDB-lite"/>
    </source>
</evidence>
<dbReference type="GO" id="GO:0140326">
    <property type="term" value="F:ATPase-coupled intramembrane lipid transporter activity"/>
    <property type="evidence" value="ECO:0007669"/>
    <property type="project" value="TreeGrafter"/>
</dbReference>
<dbReference type="PANTHER" id="PTHR24092:SF180">
    <property type="entry name" value="PHOSPHOLIPID-TRANSPORTING ATPASE DNF1-RELATED"/>
    <property type="match status" value="1"/>
</dbReference>
<name>A0A2S4UR54_9BASI</name>
<gene>
    <name evidence="4" type="ORF">PSTT_13585</name>
</gene>
<dbReference type="InterPro" id="IPR036412">
    <property type="entry name" value="HAD-like_sf"/>
</dbReference>
<dbReference type="SUPFAM" id="SSF56784">
    <property type="entry name" value="HAD-like"/>
    <property type="match status" value="1"/>
</dbReference>
<dbReference type="GO" id="GO:0045332">
    <property type="term" value="P:phospholipid translocation"/>
    <property type="evidence" value="ECO:0007669"/>
    <property type="project" value="TreeGrafter"/>
</dbReference>
<organism evidence="4 5">
    <name type="scientific">Puccinia striiformis</name>
    <dbReference type="NCBI Taxonomy" id="27350"/>
    <lineage>
        <taxon>Eukaryota</taxon>
        <taxon>Fungi</taxon>
        <taxon>Dikarya</taxon>
        <taxon>Basidiomycota</taxon>
        <taxon>Pucciniomycotina</taxon>
        <taxon>Pucciniomycetes</taxon>
        <taxon>Pucciniales</taxon>
        <taxon>Pucciniaceae</taxon>
        <taxon>Puccinia</taxon>
    </lineage>
</organism>
<feature type="region of interest" description="Disordered" evidence="3">
    <location>
        <begin position="128"/>
        <end position="166"/>
    </location>
</feature>
<proteinExistence type="predicted"/>
<dbReference type="Gene3D" id="3.40.50.1000">
    <property type="entry name" value="HAD superfamily/HAD-like"/>
    <property type="match status" value="1"/>
</dbReference>
<sequence length="266" mass="28567">MSNCRISNVDNLRIQKSKDASDSIGKDREELMEQVADQFERGLEILGVTALEDKLQVGVPEAIEKLHKTGIKLWISSGDKLQTAIEIGYSFSLLKNTMEIMILSSYTEAGTRYQIEQGLEKLLSTASGLATSTPPSNGSEIPDRNNNDPIDNKSSSTGRRKSQAVFPATQPKDGYAVIIDGDTLRYALDGSLKAVKPSVSPAQKASTVKLVGEGRNAMTLAICDGANDATMIQEAHIGVGIAGLEGAQALTSANYTLGQFRFLTKL</sequence>
<protein>
    <submittedName>
        <fullName evidence="4">Uncharacterized protein</fullName>
    </submittedName>
</protein>
<keyword evidence="5" id="KW-1185">Reference proteome</keyword>
<comment type="caution">
    <text evidence="4">The sequence shown here is derived from an EMBL/GenBank/DDBJ whole genome shotgun (WGS) entry which is preliminary data.</text>
</comment>
<dbReference type="VEuPathDB" id="FungiDB:PSHT_02928"/>
<dbReference type="GO" id="GO:0005886">
    <property type="term" value="C:plasma membrane"/>
    <property type="evidence" value="ECO:0007669"/>
    <property type="project" value="TreeGrafter"/>
</dbReference>
<reference evidence="4" key="1">
    <citation type="submission" date="2017-12" db="EMBL/GenBank/DDBJ databases">
        <title>Gene loss provides genomic basis for host adaptation in cereal stripe rust fungi.</title>
        <authorList>
            <person name="Xia C."/>
        </authorList>
    </citation>
    <scope>NUCLEOTIDE SEQUENCE [LARGE SCALE GENOMIC DNA]</scope>
    <source>
        <strain evidence="4">93-210</strain>
    </source>
</reference>
<keyword evidence="2" id="KW-0813">Transport</keyword>
<evidence type="ECO:0000313" key="5">
    <source>
        <dbReference type="Proteomes" id="UP000239156"/>
    </source>
</evidence>
<dbReference type="Proteomes" id="UP000239156">
    <property type="component" value="Unassembled WGS sequence"/>
</dbReference>